<gene>
    <name evidence="2" type="ORF">BRAPAZ1V2_A06P56540.2</name>
</gene>
<name>A0A8D9DG36_BRACM</name>
<reference evidence="2 3" key="1">
    <citation type="submission" date="2021-07" db="EMBL/GenBank/DDBJ databases">
        <authorList>
            <consortium name="Genoscope - CEA"/>
            <person name="William W."/>
        </authorList>
    </citation>
    <scope>NUCLEOTIDE SEQUENCE [LARGE SCALE GENOMIC DNA]</scope>
</reference>
<dbReference type="Proteomes" id="UP000694005">
    <property type="component" value="Chromosome A06"/>
</dbReference>
<dbReference type="AlphaFoldDB" id="A0A8D9DG36"/>
<organism evidence="2 3">
    <name type="scientific">Brassica campestris</name>
    <name type="common">Field mustard</name>
    <dbReference type="NCBI Taxonomy" id="3711"/>
    <lineage>
        <taxon>Eukaryota</taxon>
        <taxon>Viridiplantae</taxon>
        <taxon>Streptophyta</taxon>
        <taxon>Embryophyta</taxon>
        <taxon>Tracheophyta</taxon>
        <taxon>Spermatophyta</taxon>
        <taxon>Magnoliopsida</taxon>
        <taxon>eudicotyledons</taxon>
        <taxon>Gunneridae</taxon>
        <taxon>Pentapetalae</taxon>
        <taxon>rosids</taxon>
        <taxon>malvids</taxon>
        <taxon>Brassicales</taxon>
        <taxon>Brassicaceae</taxon>
        <taxon>Brassiceae</taxon>
        <taxon>Brassica</taxon>
    </lineage>
</organism>
<feature type="compositionally biased region" description="Basic and acidic residues" evidence="1">
    <location>
        <begin position="27"/>
        <end position="39"/>
    </location>
</feature>
<evidence type="ECO:0000313" key="3">
    <source>
        <dbReference type="Proteomes" id="UP000694005"/>
    </source>
</evidence>
<sequence length="39" mass="4530">MRKACSVSKIDVRSGQFSFTKKTPSRSGREVYEHQVSRR</sequence>
<feature type="region of interest" description="Disordered" evidence="1">
    <location>
        <begin position="19"/>
        <end position="39"/>
    </location>
</feature>
<evidence type="ECO:0000256" key="1">
    <source>
        <dbReference type="SAM" id="MobiDB-lite"/>
    </source>
</evidence>
<evidence type="ECO:0000313" key="2">
    <source>
        <dbReference type="EMBL" id="CAG7873414.1"/>
    </source>
</evidence>
<dbReference type="Gramene" id="A06p56540.2_BraZ1">
    <property type="protein sequence ID" value="A06p56540.2_BraZ1.CDS"/>
    <property type="gene ID" value="A06g56540.2_BraZ1"/>
</dbReference>
<protein>
    <submittedName>
        <fullName evidence="2">Uncharacterized protein</fullName>
    </submittedName>
</protein>
<accession>A0A8D9DG36</accession>
<dbReference type="EMBL" id="LS974622">
    <property type="protein sequence ID" value="CAG7873414.1"/>
    <property type="molecule type" value="Genomic_DNA"/>
</dbReference>
<proteinExistence type="predicted"/>